<dbReference type="InterPro" id="IPR000792">
    <property type="entry name" value="Tscrpt_reg_LuxR_C"/>
</dbReference>
<dbReference type="PANTHER" id="PTHR44688">
    <property type="entry name" value="DNA-BINDING TRANSCRIPTIONAL ACTIVATOR DEVR_DOSR"/>
    <property type="match status" value="1"/>
</dbReference>
<dbReference type="CDD" id="cd06170">
    <property type="entry name" value="LuxR_C_like"/>
    <property type="match status" value="1"/>
</dbReference>
<proteinExistence type="predicted"/>
<keyword evidence="6" id="KW-1185">Reference proteome</keyword>
<protein>
    <submittedName>
        <fullName evidence="5">Helix-turn-helix transcriptional regulator</fullName>
    </submittedName>
</protein>
<dbReference type="GO" id="GO:0006355">
    <property type="term" value="P:regulation of DNA-templated transcription"/>
    <property type="evidence" value="ECO:0007669"/>
    <property type="project" value="InterPro"/>
</dbReference>
<dbReference type="OrthoDB" id="27092at2"/>
<dbReference type="PANTHER" id="PTHR44688:SF16">
    <property type="entry name" value="DNA-BINDING TRANSCRIPTIONAL ACTIVATOR DEVR_DOSR"/>
    <property type="match status" value="1"/>
</dbReference>
<comment type="caution">
    <text evidence="5">The sequence shown here is derived from an EMBL/GenBank/DDBJ whole genome shotgun (WGS) entry which is preliminary data.</text>
</comment>
<dbReference type="PRINTS" id="PR00038">
    <property type="entry name" value="HTHLUXR"/>
</dbReference>
<dbReference type="InterPro" id="IPR036388">
    <property type="entry name" value="WH-like_DNA-bd_sf"/>
</dbReference>
<keyword evidence="2" id="KW-0238">DNA-binding</keyword>
<feature type="domain" description="HTH luxR-type" evidence="4">
    <location>
        <begin position="478"/>
        <end position="543"/>
    </location>
</feature>
<evidence type="ECO:0000313" key="6">
    <source>
        <dbReference type="Proteomes" id="UP000295621"/>
    </source>
</evidence>
<dbReference type="PROSITE" id="PS50043">
    <property type="entry name" value="HTH_LUXR_2"/>
    <property type="match status" value="1"/>
</dbReference>
<keyword evidence="1" id="KW-0805">Transcription regulation</keyword>
<dbReference type="SUPFAM" id="SSF46894">
    <property type="entry name" value="C-terminal effector domain of the bipartite response regulators"/>
    <property type="match status" value="1"/>
</dbReference>
<dbReference type="GO" id="GO:0003677">
    <property type="term" value="F:DNA binding"/>
    <property type="evidence" value="ECO:0007669"/>
    <property type="project" value="UniProtKB-KW"/>
</dbReference>
<gene>
    <name evidence="5" type="ORF">E1212_28775</name>
</gene>
<dbReference type="Proteomes" id="UP000295621">
    <property type="component" value="Unassembled WGS sequence"/>
</dbReference>
<dbReference type="RefSeq" id="WP_131988932.1">
    <property type="nucleotide sequence ID" value="NZ_SMKL01000134.1"/>
</dbReference>
<dbReference type="AlphaFoldDB" id="A0A4R4R8Y4"/>
<name>A0A4R4R8Y4_9ACTN</name>
<dbReference type="Pfam" id="PF00196">
    <property type="entry name" value="GerE"/>
    <property type="match status" value="1"/>
</dbReference>
<accession>A0A4R4R8Y4</accession>
<evidence type="ECO:0000313" key="5">
    <source>
        <dbReference type="EMBL" id="TDC45511.1"/>
    </source>
</evidence>
<dbReference type="Gene3D" id="1.25.40.10">
    <property type="entry name" value="Tetratricopeptide repeat domain"/>
    <property type="match status" value="1"/>
</dbReference>
<sequence length="545" mass="57368">MTTIDARGRGRAAFEERAWADAYARLGAADAEAPLPADDLVLLAMSAFLAGHDAASLAVQERAFHELLLEGRPLPAVRCAFWLATVLANEGEVARASGWLARAERLLDEAGRNCPEAGYLLAAHARQAAAAEPAVAAEMFAEAAAVGQRHHDTDLVILARMGRGRALVELGKVADGVALLDETMVAVTAGEVGPLLTGIVYCTVIDACRTTFDLRRAREWTAALTRWCDAQPDLVPFRGECQVHRVHVLRVQGSWPDALAEAGRACARLSDPPQPAAGAAHYERAELYRLRGETAAADDAYRLAAASGQDPQPGLGLLRLAQGRVPAAVAGLRRALGETTSPLARPELLAALTEALLAAGDVGGARVAAGELAEVADGVRAPVLAAMSAYATASVQLSLGDDGDGAAALVAARQAWMGWQEAESPYEAARSRVLVGLACRRLGDDDAARMELDAAADQFRELSARPDLDRLRRLGAGSVPARGVLTPREAEVLRLVAAGRTNRAIAADLVLSDKTVARHVANIFTKLDVSSRAAATAYAYQHGLI</sequence>
<evidence type="ECO:0000256" key="1">
    <source>
        <dbReference type="ARBA" id="ARBA00023015"/>
    </source>
</evidence>
<evidence type="ECO:0000259" key="4">
    <source>
        <dbReference type="PROSITE" id="PS50043"/>
    </source>
</evidence>
<dbReference type="Gene3D" id="1.10.10.10">
    <property type="entry name" value="Winged helix-like DNA-binding domain superfamily/Winged helix DNA-binding domain"/>
    <property type="match status" value="1"/>
</dbReference>
<dbReference type="InterPro" id="IPR011990">
    <property type="entry name" value="TPR-like_helical_dom_sf"/>
</dbReference>
<dbReference type="EMBL" id="SMKL01000134">
    <property type="protein sequence ID" value="TDC45511.1"/>
    <property type="molecule type" value="Genomic_DNA"/>
</dbReference>
<dbReference type="InterPro" id="IPR016032">
    <property type="entry name" value="Sig_transdc_resp-reg_C-effctor"/>
</dbReference>
<reference evidence="5 6" key="1">
    <citation type="submission" date="2019-02" db="EMBL/GenBank/DDBJ databases">
        <title>Draft genome sequences of novel Actinobacteria.</title>
        <authorList>
            <person name="Sahin N."/>
            <person name="Ay H."/>
            <person name="Saygin H."/>
        </authorList>
    </citation>
    <scope>NUCLEOTIDE SEQUENCE [LARGE SCALE GENOMIC DNA]</scope>
    <source>
        <strain evidence="5 6">KC603</strain>
    </source>
</reference>
<organism evidence="5 6">
    <name type="scientific">Jiangella ureilytica</name>
    <dbReference type="NCBI Taxonomy" id="2530374"/>
    <lineage>
        <taxon>Bacteria</taxon>
        <taxon>Bacillati</taxon>
        <taxon>Actinomycetota</taxon>
        <taxon>Actinomycetes</taxon>
        <taxon>Jiangellales</taxon>
        <taxon>Jiangellaceae</taxon>
        <taxon>Jiangella</taxon>
    </lineage>
</organism>
<dbReference type="SMART" id="SM00421">
    <property type="entry name" value="HTH_LUXR"/>
    <property type="match status" value="1"/>
</dbReference>
<keyword evidence="3" id="KW-0804">Transcription</keyword>
<evidence type="ECO:0000256" key="3">
    <source>
        <dbReference type="ARBA" id="ARBA00023163"/>
    </source>
</evidence>
<dbReference type="SUPFAM" id="SSF48452">
    <property type="entry name" value="TPR-like"/>
    <property type="match status" value="1"/>
</dbReference>
<evidence type="ECO:0000256" key="2">
    <source>
        <dbReference type="ARBA" id="ARBA00023125"/>
    </source>
</evidence>
<dbReference type="PROSITE" id="PS00622">
    <property type="entry name" value="HTH_LUXR_1"/>
    <property type="match status" value="1"/>
</dbReference>